<proteinExistence type="inferred from homology"/>
<keyword evidence="2 11" id="KW-0813">Transport</keyword>
<dbReference type="AlphaFoldDB" id="A0A1E8FHQ1"/>
<sequence length="815" mass="89111">MNLPNEKTTTIKLNNSYSINGKQKMLKLSKVNVAIGCALLGLPLCSLAQSTPSDASEAKEKNSLEVISVTATRRETTIQEVPYSISAYGGDSLEENGITDFSTLARNIPGLTLNDVGRGKNGISNGIFIRGINANAAGSENFGSKTDPAVSVYLGETPMSANLEIRDINRVEVLRGPQSTLYGSGSLSGTLRYIPNKPQFDEFSGTVTGKVAQNAESDGTDFDSDIVLNIPLSDTFAVRGVVAKLHNAGYIDADYLEGLDENNQPTGEVFSRTDINEEDVMMARIAARWVPSAETDILLSHAYQKDEIKGSTATSEGLEGYNTGAKMIGDFEREVSITSLVIEHELGDSAMLTSSTSFTSNEAENMHDQSYGYSYQNFWQYYAGVPREVVRGIKSYKTDTFTQEVRITGSLDSIDWLAGGYYADQDYDETADDYIYGVDIFYGMVNPAAPDLGYRNVQATEFTDRAVFGELTYHISDDWQVTGGLRYFDQDFYAFQSVILPPCGPYCGEGALGYSSGEGERNFTDTLYRLNTSYDVDLDTKVYFNIAQGFRHGGANGAPVDDLSTELVEGGVYAEHPDYLYFNPDKTTNYEVGTKGMLLDGELNYSVAVFYIDWQDPILNFSTPNGGFPIMFNADEAESKGAEVEINALLTDSLKLNLGWSYTIAELTKDFYRPNVANGEESQAMVASAGDVMPGVPKHTVTASLLHSTEFMDGISVSSRLGLSYKGSFITGYDERNADSISSSLLLNASVVFSKDDWSVRIFADNLANRDDMTSSASDEVYSGEKFGLQYPDQLADPAYRVRPRTIGLSASYSF</sequence>
<dbReference type="PANTHER" id="PTHR32552">
    <property type="entry name" value="FERRICHROME IRON RECEPTOR-RELATED"/>
    <property type="match status" value="1"/>
</dbReference>
<keyword evidence="8 12" id="KW-0798">TonB box</keyword>
<dbReference type="OrthoDB" id="127311at2"/>
<feature type="domain" description="TonB-dependent receptor plug" evidence="14">
    <location>
        <begin position="78"/>
        <end position="190"/>
    </location>
</feature>
<dbReference type="InterPro" id="IPR039426">
    <property type="entry name" value="TonB-dep_rcpt-like"/>
</dbReference>
<dbReference type="InterPro" id="IPR012910">
    <property type="entry name" value="Plug_dom"/>
</dbReference>
<name>A0A1E8FHQ1_9ALTE</name>
<keyword evidence="4" id="KW-0410">Iron transport</keyword>
<dbReference type="Gene3D" id="2.40.170.20">
    <property type="entry name" value="TonB-dependent receptor, beta-barrel domain"/>
    <property type="match status" value="1"/>
</dbReference>
<evidence type="ECO:0000259" key="14">
    <source>
        <dbReference type="Pfam" id="PF07715"/>
    </source>
</evidence>
<evidence type="ECO:0000256" key="7">
    <source>
        <dbReference type="ARBA" id="ARBA00023065"/>
    </source>
</evidence>
<dbReference type="Pfam" id="PF00593">
    <property type="entry name" value="TonB_dep_Rec_b-barrel"/>
    <property type="match status" value="1"/>
</dbReference>
<dbReference type="InterPro" id="IPR000531">
    <property type="entry name" value="Beta-barrel_TonB"/>
</dbReference>
<evidence type="ECO:0000256" key="6">
    <source>
        <dbReference type="ARBA" id="ARBA00023004"/>
    </source>
</evidence>
<dbReference type="SUPFAM" id="SSF56935">
    <property type="entry name" value="Porins"/>
    <property type="match status" value="1"/>
</dbReference>
<keyword evidence="6" id="KW-0408">Iron</keyword>
<evidence type="ECO:0000256" key="12">
    <source>
        <dbReference type="RuleBase" id="RU003357"/>
    </source>
</evidence>
<comment type="similarity">
    <text evidence="11 12">Belongs to the TonB-dependent receptor family.</text>
</comment>
<evidence type="ECO:0008006" key="17">
    <source>
        <dbReference type="Google" id="ProtNLM"/>
    </source>
</evidence>
<evidence type="ECO:0000256" key="11">
    <source>
        <dbReference type="PROSITE-ProRule" id="PRU01360"/>
    </source>
</evidence>
<dbReference type="PROSITE" id="PS52016">
    <property type="entry name" value="TONB_DEPENDENT_REC_3"/>
    <property type="match status" value="1"/>
</dbReference>
<dbReference type="Proteomes" id="UP000176037">
    <property type="component" value="Unassembled WGS sequence"/>
</dbReference>
<evidence type="ECO:0000256" key="5">
    <source>
        <dbReference type="ARBA" id="ARBA00022692"/>
    </source>
</evidence>
<evidence type="ECO:0000256" key="1">
    <source>
        <dbReference type="ARBA" id="ARBA00004571"/>
    </source>
</evidence>
<dbReference type="PANTHER" id="PTHR32552:SF81">
    <property type="entry name" value="TONB-DEPENDENT OUTER MEMBRANE RECEPTOR"/>
    <property type="match status" value="1"/>
</dbReference>
<reference evidence="15 16" key="1">
    <citation type="submission" date="2016-09" db="EMBL/GenBank/DDBJ databases">
        <title>Alteromonas lipolytica, a new species isolated from sea water.</title>
        <authorList>
            <person name="Wu Y.-H."/>
            <person name="Cheng H."/>
            <person name="Xu X.-W."/>
        </authorList>
    </citation>
    <scope>NUCLEOTIDE SEQUENCE [LARGE SCALE GENOMIC DNA]</scope>
    <source>
        <strain evidence="15 16">JW12</strain>
    </source>
</reference>
<evidence type="ECO:0000313" key="15">
    <source>
        <dbReference type="EMBL" id="OFI35465.1"/>
    </source>
</evidence>
<keyword evidence="16" id="KW-1185">Reference proteome</keyword>
<evidence type="ECO:0000256" key="4">
    <source>
        <dbReference type="ARBA" id="ARBA00022496"/>
    </source>
</evidence>
<keyword evidence="3 11" id="KW-1134">Transmembrane beta strand</keyword>
<comment type="caution">
    <text evidence="15">The sequence shown here is derived from an EMBL/GenBank/DDBJ whole genome shotgun (WGS) entry which is preliminary data.</text>
</comment>
<evidence type="ECO:0000313" key="16">
    <source>
        <dbReference type="Proteomes" id="UP000176037"/>
    </source>
</evidence>
<evidence type="ECO:0000256" key="3">
    <source>
        <dbReference type="ARBA" id="ARBA00022452"/>
    </source>
</evidence>
<feature type="domain" description="TonB-dependent receptor-like beta-barrel" evidence="13">
    <location>
        <begin position="343"/>
        <end position="767"/>
    </location>
</feature>
<keyword evidence="7" id="KW-0406">Ion transport</keyword>
<keyword evidence="5 11" id="KW-0812">Transmembrane</keyword>
<evidence type="ECO:0000259" key="13">
    <source>
        <dbReference type="Pfam" id="PF00593"/>
    </source>
</evidence>
<gene>
    <name evidence="15" type="ORF">BFC17_11910</name>
</gene>
<dbReference type="EMBL" id="MJIC01000009">
    <property type="protein sequence ID" value="OFI35465.1"/>
    <property type="molecule type" value="Genomic_DNA"/>
</dbReference>
<evidence type="ECO:0000256" key="2">
    <source>
        <dbReference type="ARBA" id="ARBA00022448"/>
    </source>
</evidence>
<protein>
    <recommendedName>
        <fullName evidence="17">TonB-dependent receptor</fullName>
    </recommendedName>
</protein>
<keyword evidence="9 11" id="KW-0472">Membrane</keyword>
<evidence type="ECO:0000256" key="9">
    <source>
        <dbReference type="ARBA" id="ARBA00023136"/>
    </source>
</evidence>
<dbReference type="STRING" id="1856405.BFC17_11910"/>
<dbReference type="GO" id="GO:0006826">
    <property type="term" value="P:iron ion transport"/>
    <property type="evidence" value="ECO:0007669"/>
    <property type="project" value="UniProtKB-KW"/>
</dbReference>
<comment type="subcellular location">
    <subcellularLocation>
        <location evidence="1 11">Cell outer membrane</location>
        <topology evidence="1 11">Multi-pass membrane protein</topology>
    </subcellularLocation>
</comment>
<organism evidence="15 16">
    <name type="scientific">Alteromonas lipolytica</name>
    <dbReference type="NCBI Taxonomy" id="1856405"/>
    <lineage>
        <taxon>Bacteria</taxon>
        <taxon>Pseudomonadati</taxon>
        <taxon>Pseudomonadota</taxon>
        <taxon>Gammaproteobacteria</taxon>
        <taxon>Alteromonadales</taxon>
        <taxon>Alteromonadaceae</taxon>
        <taxon>Alteromonas/Salinimonas group</taxon>
        <taxon>Alteromonas</taxon>
    </lineage>
</organism>
<evidence type="ECO:0000256" key="8">
    <source>
        <dbReference type="ARBA" id="ARBA00023077"/>
    </source>
</evidence>
<dbReference type="Pfam" id="PF07715">
    <property type="entry name" value="Plug"/>
    <property type="match status" value="1"/>
</dbReference>
<evidence type="ECO:0000256" key="10">
    <source>
        <dbReference type="ARBA" id="ARBA00023237"/>
    </source>
</evidence>
<dbReference type="GO" id="GO:0009279">
    <property type="term" value="C:cell outer membrane"/>
    <property type="evidence" value="ECO:0007669"/>
    <property type="project" value="UniProtKB-SubCell"/>
</dbReference>
<keyword evidence="10 11" id="KW-0998">Cell outer membrane</keyword>
<accession>A0A1E8FHQ1</accession>
<dbReference type="InterPro" id="IPR036942">
    <property type="entry name" value="Beta-barrel_TonB_sf"/>
</dbReference>